<dbReference type="OrthoDB" id="18351at10239"/>
<dbReference type="Proteomes" id="UP000005445">
    <property type="component" value="Segment"/>
</dbReference>
<keyword evidence="1" id="KW-0472">Membrane</keyword>
<keyword evidence="3" id="KW-1185">Reference proteome</keyword>
<name>G9B1X4_9CAUD</name>
<keyword evidence="1" id="KW-1133">Transmembrane helix</keyword>
<organism evidence="2 3">
    <name type="scientific">Bacillus phage W.Ph</name>
    <dbReference type="NCBI Taxonomy" id="764595"/>
    <lineage>
        <taxon>Viruses</taxon>
        <taxon>Duplodnaviria</taxon>
        <taxon>Heunggongvirae</taxon>
        <taxon>Uroviricota</taxon>
        <taxon>Caudoviricetes</taxon>
        <taxon>Herelleviridae</taxon>
        <taxon>Bastillevirinae</taxon>
        <taxon>Wphvirus</taxon>
        <taxon>Wphvirus WPh</taxon>
    </lineage>
</organism>
<proteinExistence type="predicted"/>
<dbReference type="EMBL" id="HM144387">
    <property type="protein sequence ID" value="ADH03369.1"/>
    <property type="molecule type" value="Genomic_DNA"/>
</dbReference>
<feature type="transmembrane region" description="Helical" evidence="1">
    <location>
        <begin position="52"/>
        <end position="75"/>
    </location>
</feature>
<reference evidence="2 3" key="1">
    <citation type="submission" date="2013-01" db="EMBL/GenBank/DDBJ databases">
        <title>Large myovirus of Bacillus.</title>
        <authorList>
            <person name="Klumpp J."/>
            <person name="Beyer W."/>
            <person name="Loessner M.J."/>
        </authorList>
    </citation>
    <scope>NUCLEOTIDE SEQUENCE [LARGE SCALE GENOMIC DNA]</scope>
</reference>
<feature type="transmembrane region" description="Helical" evidence="1">
    <location>
        <begin position="12"/>
        <end position="31"/>
    </location>
</feature>
<keyword evidence="1" id="KW-0812">Transmembrane</keyword>
<dbReference type="KEGG" id="vg:11536628"/>
<dbReference type="RefSeq" id="YP_004957238.1">
    <property type="nucleotide sequence ID" value="NC_016563.1"/>
</dbReference>
<protein>
    <submittedName>
        <fullName evidence="2">Gp223</fullName>
    </submittedName>
</protein>
<evidence type="ECO:0000313" key="3">
    <source>
        <dbReference type="Proteomes" id="UP000005445"/>
    </source>
</evidence>
<evidence type="ECO:0000313" key="2">
    <source>
        <dbReference type="EMBL" id="ADH03369.1"/>
    </source>
</evidence>
<dbReference type="GeneID" id="11536628"/>
<accession>G9B1X4</accession>
<evidence type="ECO:0000256" key="1">
    <source>
        <dbReference type="SAM" id="Phobius"/>
    </source>
</evidence>
<sequence>MSQYSTLDATMVFFLVWAQTFAYLIAIAVLCKGLYKTIQALCKRQSMINRAGWCVLLVVIPILIAATSMLCWEFLQMSADDLIKLYQTYKTS</sequence>